<dbReference type="GO" id="GO:0009103">
    <property type="term" value="P:lipopolysaccharide biosynthetic process"/>
    <property type="evidence" value="ECO:0007669"/>
    <property type="project" value="TreeGrafter"/>
</dbReference>
<dbReference type="CDD" id="cd03794">
    <property type="entry name" value="GT4_WbuB-like"/>
    <property type="match status" value="1"/>
</dbReference>
<dbReference type="SUPFAM" id="SSF53756">
    <property type="entry name" value="UDP-Glycosyltransferase/glycogen phosphorylase"/>
    <property type="match status" value="1"/>
</dbReference>
<dbReference type="PANTHER" id="PTHR46401">
    <property type="entry name" value="GLYCOSYLTRANSFERASE WBBK-RELATED"/>
    <property type="match status" value="1"/>
</dbReference>
<dbReference type="AlphaFoldDB" id="A0A2A2TIC8"/>
<dbReference type="InterPro" id="IPR001296">
    <property type="entry name" value="Glyco_trans_1"/>
</dbReference>
<keyword evidence="5" id="KW-1185">Reference proteome</keyword>
<reference evidence="4 5" key="1">
    <citation type="submission" date="2017-08" db="EMBL/GenBank/DDBJ databases">
        <title>Draft genome sequence of filamentous cyanobacterium Calothrix elsteri CCALA 953.</title>
        <authorList>
            <person name="Gagunashvili A.N."/>
            <person name="Elster J."/>
            <person name="Andresson O.S."/>
        </authorList>
    </citation>
    <scope>NUCLEOTIDE SEQUENCE [LARGE SCALE GENOMIC DNA]</scope>
    <source>
        <strain evidence="4 5">CCALA 953</strain>
    </source>
</reference>
<dbReference type="PANTHER" id="PTHR46401:SF2">
    <property type="entry name" value="GLYCOSYLTRANSFERASE WBBK-RELATED"/>
    <property type="match status" value="1"/>
</dbReference>
<comment type="caution">
    <text evidence="4">The sequence shown here is derived from an EMBL/GenBank/DDBJ whole genome shotgun (WGS) entry which is preliminary data.</text>
</comment>
<gene>
    <name evidence="4" type="ORF">CK510_15420</name>
</gene>
<evidence type="ECO:0000259" key="2">
    <source>
        <dbReference type="Pfam" id="PF00534"/>
    </source>
</evidence>
<organism evidence="4 5">
    <name type="scientific">Brunnivagina elsteri CCALA 953</name>
    <dbReference type="NCBI Taxonomy" id="987040"/>
    <lineage>
        <taxon>Bacteria</taxon>
        <taxon>Bacillati</taxon>
        <taxon>Cyanobacteriota</taxon>
        <taxon>Cyanophyceae</taxon>
        <taxon>Nostocales</taxon>
        <taxon>Calotrichaceae</taxon>
        <taxon>Brunnivagina</taxon>
    </lineage>
</organism>
<feature type="domain" description="Glycosyl transferase family 1" evidence="2">
    <location>
        <begin position="249"/>
        <end position="412"/>
    </location>
</feature>
<dbReference type="Gene3D" id="3.40.50.2000">
    <property type="entry name" value="Glycogen Phosphorylase B"/>
    <property type="match status" value="2"/>
</dbReference>
<evidence type="ECO:0000313" key="5">
    <source>
        <dbReference type="Proteomes" id="UP000218238"/>
    </source>
</evidence>
<feature type="domain" description="Glycosyltransferase subfamily 4-like N-terminal" evidence="3">
    <location>
        <begin position="51"/>
        <end position="227"/>
    </location>
</feature>
<evidence type="ECO:0000313" key="4">
    <source>
        <dbReference type="EMBL" id="PAX53159.1"/>
    </source>
</evidence>
<name>A0A2A2TIC8_9CYAN</name>
<sequence length="440" mass="49593">MALSEDSKRLYPNEVTTFEAKKNQRVAKTEQAIKLSVVTQYFPPDYAATGQLVEELVRELGTLGVDIEVFTGQPGYAFGTTNAPAAEKNGRVKIRRSRTSQMFPGRIRGKALNGVMFFIRSLSHLIRHPRSHNLLLVTTAPPFLPLIGYLAHLLLGISYVCILYDLYPDIAVALNVIPKHHFLTRFWMDINRRVWKNAAHLIVLSPDMKQRVVNNCPEVADKVAVIHSWADSDLIVPMPKKYNWFAWKHNLVDKFTVLYSGNMGRCHDMDTILEAAKELQDEPIHFLFVGSGAKGKILKEDVKRLGLHNIEFLPYQNKEDLPYSLTACDVSLVSVDQGMESLVAPSKVYGALAAGRPMAVICPQHSYLQDMMAEIHCGSAFNNGDSSGLADFLRHLHRDQKLAEKMGKSAREYMRSHFTSKEIARQYLEVLKKVILSKVS</sequence>
<keyword evidence="1 4" id="KW-0808">Transferase</keyword>
<dbReference type="EMBL" id="NTFS01000165">
    <property type="protein sequence ID" value="PAX53159.1"/>
    <property type="molecule type" value="Genomic_DNA"/>
</dbReference>
<dbReference type="Proteomes" id="UP000218238">
    <property type="component" value="Unassembled WGS sequence"/>
</dbReference>
<evidence type="ECO:0000256" key="1">
    <source>
        <dbReference type="ARBA" id="ARBA00022679"/>
    </source>
</evidence>
<protein>
    <submittedName>
        <fullName evidence="4">Glycosyltransferase WbuB</fullName>
    </submittedName>
</protein>
<proteinExistence type="predicted"/>
<dbReference type="OrthoDB" id="9811902at2"/>
<dbReference type="GO" id="GO:0016757">
    <property type="term" value="F:glycosyltransferase activity"/>
    <property type="evidence" value="ECO:0007669"/>
    <property type="project" value="InterPro"/>
</dbReference>
<dbReference type="Pfam" id="PF13579">
    <property type="entry name" value="Glyco_trans_4_4"/>
    <property type="match status" value="1"/>
</dbReference>
<dbReference type="InterPro" id="IPR028098">
    <property type="entry name" value="Glyco_trans_4-like_N"/>
</dbReference>
<dbReference type="Pfam" id="PF00534">
    <property type="entry name" value="Glycos_transf_1"/>
    <property type="match status" value="1"/>
</dbReference>
<evidence type="ECO:0000259" key="3">
    <source>
        <dbReference type="Pfam" id="PF13579"/>
    </source>
</evidence>
<accession>A0A2A2TIC8</accession>
<dbReference type="RefSeq" id="WP_095722542.1">
    <property type="nucleotide sequence ID" value="NZ_NTFS01000165.1"/>
</dbReference>